<reference evidence="4" key="1">
    <citation type="submission" date="2022-07" db="EMBL/GenBank/DDBJ databases">
        <title>The genome of Lyophyllum shimeji provides insight into the initial evolution of ectomycorrhizal fungal genome.</title>
        <authorList>
            <person name="Kobayashi Y."/>
            <person name="Shibata T."/>
            <person name="Hirakawa H."/>
            <person name="Shigenobu S."/>
            <person name="Nishiyama T."/>
            <person name="Yamada A."/>
            <person name="Hasebe M."/>
            <person name="Kawaguchi M."/>
        </authorList>
    </citation>
    <scope>NUCLEOTIDE SEQUENCE</scope>
    <source>
        <strain evidence="4">AT787</strain>
    </source>
</reference>
<dbReference type="EMBL" id="BRPK01000007">
    <property type="protein sequence ID" value="GLB40062.1"/>
    <property type="molecule type" value="Genomic_DNA"/>
</dbReference>
<evidence type="ECO:0000256" key="1">
    <source>
        <dbReference type="PROSITE-ProRule" id="PRU00094"/>
    </source>
</evidence>
<evidence type="ECO:0000259" key="3">
    <source>
        <dbReference type="PROSITE" id="PS50114"/>
    </source>
</evidence>
<dbReference type="GO" id="GO:0043565">
    <property type="term" value="F:sequence-specific DNA binding"/>
    <property type="evidence" value="ECO:0007669"/>
    <property type="project" value="InterPro"/>
</dbReference>
<keyword evidence="1" id="KW-0479">Metal-binding</keyword>
<evidence type="ECO:0000313" key="4">
    <source>
        <dbReference type="EMBL" id="GLB40062.1"/>
    </source>
</evidence>
<feature type="compositionally biased region" description="Low complexity" evidence="2">
    <location>
        <begin position="115"/>
        <end position="128"/>
    </location>
</feature>
<dbReference type="OrthoDB" id="515401at2759"/>
<feature type="region of interest" description="Disordered" evidence="2">
    <location>
        <begin position="99"/>
        <end position="133"/>
    </location>
</feature>
<dbReference type="InterPro" id="IPR013088">
    <property type="entry name" value="Znf_NHR/GATA"/>
</dbReference>
<sequence length="218" mass="23934">MIWSCCRGVSRPPRAELLIQGGVKIVALLGALALPPPPPPAQHLPARAFCQSSDVASVQPQPRCSTSVINRIARCHMCHTTATPLWRKDDEGVGYTTRFSGHDARRGENNLLDTPSASPRVSRRASPAHGALPTLVPDFTTQMNYDYIEARRTRFPGPYHPDYVAQFYAMPSSSDPPPFLPSDSSVHEVATSPRSSKQHCIALTRRASRPPPPRQLKP</sequence>
<evidence type="ECO:0000256" key="2">
    <source>
        <dbReference type="SAM" id="MobiDB-lite"/>
    </source>
</evidence>
<proteinExistence type="predicted"/>
<keyword evidence="5" id="KW-1185">Reference proteome</keyword>
<dbReference type="AlphaFoldDB" id="A0A9P3UP84"/>
<name>A0A9P3UP84_LYOSH</name>
<dbReference type="PROSITE" id="PS50114">
    <property type="entry name" value="GATA_ZN_FINGER_2"/>
    <property type="match status" value="1"/>
</dbReference>
<dbReference type="Proteomes" id="UP001063166">
    <property type="component" value="Unassembled WGS sequence"/>
</dbReference>
<protein>
    <recommendedName>
        <fullName evidence="3">GATA-type domain-containing protein</fullName>
    </recommendedName>
</protein>
<feature type="compositionally biased region" description="Pro residues" evidence="2">
    <location>
        <begin position="209"/>
        <end position="218"/>
    </location>
</feature>
<keyword evidence="1" id="KW-0863">Zinc-finger</keyword>
<feature type="region of interest" description="Disordered" evidence="2">
    <location>
        <begin position="174"/>
        <end position="218"/>
    </location>
</feature>
<comment type="caution">
    <text evidence="4">The sequence shown here is derived from an EMBL/GenBank/DDBJ whole genome shotgun (WGS) entry which is preliminary data.</text>
</comment>
<dbReference type="Gene3D" id="3.30.50.10">
    <property type="entry name" value="Erythroid Transcription Factor GATA-1, subunit A"/>
    <property type="match status" value="1"/>
</dbReference>
<dbReference type="GO" id="GO:0006355">
    <property type="term" value="P:regulation of DNA-templated transcription"/>
    <property type="evidence" value="ECO:0007669"/>
    <property type="project" value="InterPro"/>
</dbReference>
<feature type="domain" description="GATA-type" evidence="3">
    <location>
        <begin position="74"/>
        <end position="92"/>
    </location>
</feature>
<dbReference type="GO" id="GO:0008270">
    <property type="term" value="F:zinc ion binding"/>
    <property type="evidence" value="ECO:0007669"/>
    <property type="project" value="UniProtKB-KW"/>
</dbReference>
<gene>
    <name evidence="4" type="ORF">LshimejAT787_0705720</name>
</gene>
<keyword evidence="1" id="KW-0862">Zinc</keyword>
<dbReference type="InterPro" id="IPR000679">
    <property type="entry name" value="Znf_GATA"/>
</dbReference>
<accession>A0A9P3UP84</accession>
<organism evidence="4 5">
    <name type="scientific">Lyophyllum shimeji</name>
    <name type="common">Hon-shimeji</name>
    <name type="synonym">Tricholoma shimeji</name>
    <dbReference type="NCBI Taxonomy" id="47721"/>
    <lineage>
        <taxon>Eukaryota</taxon>
        <taxon>Fungi</taxon>
        <taxon>Dikarya</taxon>
        <taxon>Basidiomycota</taxon>
        <taxon>Agaricomycotina</taxon>
        <taxon>Agaricomycetes</taxon>
        <taxon>Agaricomycetidae</taxon>
        <taxon>Agaricales</taxon>
        <taxon>Tricholomatineae</taxon>
        <taxon>Lyophyllaceae</taxon>
        <taxon>Lyophyllum</taxon>
    </lineage>
</organism>
<evidence type="ECO:0000313" key="5">
    <source>
        <dbReference type="Proteomes" id="UP001063166"/>
    </source>
</evidence>